<dbReference type="AlphaFoldDB" id="A0A0C2X0P5"/>
<gene>
    <name evidence="1" type="ORF">M408DRAFT_239722</name>
</gene>
<dbReference type="EMBL" id="KN824281">
    <property type="protein sequence ID" value="KIM31858.1"/>
    <property type="molecule type" value="Genomic_DNA"/>
</dbReference>
<protein>
    <submittedName>
        <fullName evidence="1">Uncharacterized protein</fullName>
    </submittedName>
</protein>
<name>A0A0C2X0P5_SERVB</name>
<reference evidence="2" key="2">
    <citation type="submission" date="2015-01" db="EMBL/GenBank/DDBJ databases">
        <title>Evolutionary Origins and Diversification of the Mycorrhizal Mutualists.</title>
        <authorList>
            <consortium name="DOE Joint Genome Institute"/>
            <consortium name="Mycorrhizal Genomics Consortium"/>
            <person name="Kohler A."/>
            <person name="Kuo A."/>
            <person name="Nagy L.G."/>
            <person name="Floudas D."/>
            <person name="Copeland A."/>
            <person name="Barry K.W."/>
            <person name="Cichocki N."/>
            <person name="Veneault-Fourrey C."/>
            <person name="LaButti K."/>
            <person name="Lindquist E.A."/>
            <person name="Lipzen A."/>
            <person name="Lundell T."/>
            <person name="Morin E."/>
            <person name="Murat C."/>
            <person name="Riley R."/>
            <person name="Ohm R."/>
            <person name="Sun H."/>
            <person name="Tunlid A."/>
            <person name="Henrissat B."/>
            <person name="Grigoriev I.V."/>
            <person name="Hibbett D.S."/>
            <person name="Martin F."/>
        </authorList>
    </citation>
    <scope>NUCLEOTIDE SEQUENCE [LARGE SCALE GENOMIC DNA]</scope>
    <source>
        <strain evidence="2">MAFF 305830</strain>
    </source>
</reference>
<accession>A0A0C2X0P5</accession>
<sequence>MTLNDGCWTIACKVDKTLGTRPVQDLKIRGEGKISLFRFISGAETKQSKEN</sequence>
<dbReference type="HOGENOM" id="CLU_3107905_0_0_1"/>
<keyword evidence="2" id="KW-1185">Reference proteome</keyword>
<organism evidence="1 2">
    <name type="scientific">Serendipita vermifera MAFF 305830</name>
    <dbReference type="NCBI Taxonomy" id="933852"/>
    <lineage>
        <taxon>Eukaryota</taxon>
        <taxon>Fungi</taxon>
        <taxon>Dikarya</taxon>
        <taxon>Basidiomycota</taxon>
        <taxon>Agaricomycotina</taxon>
        <taxon>Agaricomycetes</taxon>
        <taxon>Sebacinales</taxon>
        <taxon>Serendipitaceae</taxon>
        <taxon>Serendipita</taxon>
    </lineage>
</organism>
<proteinExistence type="predicted"/>
<dbReference type="Proteomes" id="UP000054097">
    <property type="component" value="Unassembled WGS sequence"/>
</dbReference>
<evidence type="ECO:0000313" key="2">
    <source>
        <dbReference type="Proteomes" id="UP000054097"/>
    </source>
</evidence>
<reference evidence="1 2" key="1">
    <citation type="submission" date="2014-04" db="EMBL/GenBank/DDBJ databases">
        <authorList>
            <consortium name="DOE Joint Genome Institute"/>
            <person name="Kuo A."/>
            <person name="Zuccaro A."/>
            <person name="Kohler A."/>
            <person name="Nagy L.G."/>
            <person name="Floudas D."/>
            <person name="Copeland A."/>
            <person name="Barry K.W."/>
            <person name="Cichocki N."/>
            <person name="Veneault-Fourrey C."/>
            <person name="LaButti K."/>
            <person name="Lindquist E.A."/>
            <person name="Lipzen A."/>
            <person name="Lundell T."/>
            <person name="Morin E."/>
            <person name="Murat C."/>
            <person name="Sun H."/>
            <person name="Tunlid A."/>
            <person name="Henrissat B."/>
            <person name="Grigoriev I.V."/>
            <person name="Hibbett D.S."/>
            <person name="Martin F."/>
            <person name="Nordberg H.P."/>
            <person name="Cantor M.N."/>
            <person name="Hua S.X."/>
        </authorList>
    </citation>
    <scope>NUCLEOTIDE SEQUENCE [LARGE SCALE GENOMIC DNA]</scope>
    <source>
        <strain evidence="1 2">MAFF 305830</strain>
    </source>
</reference>
<evidence type="ECO:0000313" key="1">
    <source>
        <dbReference type="EMBL" id="KIM31858.1"/>
    </source>
</evidence>